<dbReference type="InterPro" id="IPR050706">
    <property type="entry name" value="Cyclic-di-GMP_PDE-like"/>
</dbReference>
<dbReference type="EMBL" id="QZDH01000032">
    <property type="protein sequence ID" value="RJL50308.1"/>
    <property type="molecule type" value="Genomic_DNA"/>
</dbReference>
<dbReference type="EC" id="3.1.4.52" evidence="2"/>
<comment type="subcellular location">
    <subcellularLocation>
        <location evidence="1">Cell membrane</location>
        <topology evidence="1">Multi-pass membrane protein</topology>
    </subcellularLocation>
</comment>
<dbReference type="GO" id="GO:0005886">
    <property type="term" value="C:plasma membrane"/>
    <property type="evidence" value="ECO:0007669"/>
    <property type="project" value="UniProtKB-SubCell"/>
</dbReference>
<comment type="catalytic activity">
    <reaction evidence="9">
        <text>3',3'-c-di-GMP + H2O = 5'-phosphoguanylyl(3'-&gt;5')guanosine + H(+)</text>
        <dbReference type="Rhea" id="RHEA:24902"/>
        <dbReference type="ChEBI" id="CHEBI:15377"/>
        <dbReference type="ChEBI" id="CHEBI:15378"/>
        <dbReference type="ChEBI" id="CHEBI:58754"/>
        <dbReference type="ChEBI" id="CHEBI:58805"/>
        <dbReference type="EC" id="3.1.4.52"/>
    </reaction>
</comment>
<dbReference type="InterPro" id="IPR024744">
    <property type="entry name" value="CSS-motif_dom"/>
</dbReference>
<accession>A0A419AUJ2</accession>
<evidence type="ECO:0000256" key="8">
    <source>
        <dbReference type="ARBA" id="ARBA00023136"/>
    </source>
</evidence>
<keyword evidence="8 10" id="KW-0472">Membrane</keyword>
<evidence type="ECO:0000256" key="10">
    <source>
        <dbReference type="SAM" id="Phobius"/>
    </source>
</evidence>
<feature type="transmembrane region" description="Helical" evidence="10">
    <location>
        <begin position="239"/>
        <end position="263"/>
    </location>
</feature>
<dbReference type="PANTHER" id="PTHR33121:SF79">
    <property type="entry name" value="CYCLIC DI-GMP PHOSPHODIESTERASE PDED-RELATED"/>
    <property type="match status" value="1"/>
</dbReference>
<evidence type="ECO:0000256" key="2">
    <source>
        <dbReference type="ARBA" id="ARBA00012282"/>
    </source>
</evidence>
<dbReference type="InterPro" id="IPR001633">
    <property type="entry name" value="EAL_dom"/>
</dbReference>
<evidence type="ECO:0000256" key="6">
    <source>
        <dbReference type="ARBA" id="ARBA00022801"/>
    </source>
</evidence>
<dbReference type="SUPFAM" id="SSF141868">
    <property type="entry name" value="EAL domain-like"/>
    <property type="match status" value="1"/>
</dbReference>
<sequence>MLTLSTNTGLWFRLVLISFVSAWLALFIGQGILARLEQTQLQHYSQEVLDQGLAVANEGRETMNRVLTLNNAPCSSADLKELRLISFYSVYLRDIGRIKDNYLVCSAGWGILNPPIYLLPPNRTTPDGVQLWAAMKDVIDPRITADMASLNGVVTITAAAAFRRFVQPPAEHSAMLITRNLEHIYQTFGNVDLPAFRETRQEHNAWLTMGKRQTFFCSPDRDICVLAQLDAAGLLSRPWYVIASLFFVGALIGASFTLSYQLYDDRHHALPSQLKRAIKNQRLQVHYQPLISLPQRAIIGVEALARWKNERGDSVSPEYFINIAEEMGYSDELTRIITRQALHDMQPHLTQDTPFLLSINLSVSDIVSPDYHHFLQKMCDELGIDRTRIMLELTERSSTSHKTLADGLEALRRAGYKVALDDFGTGYSNLDYLSHLPFDMIKIDKIFVDAIGTGTVNAAMADLLFTLIKKLDVPVIIEGVETREQAAYILQQCPSAIMQGWYFSKAVALHDLPDIHHYPCPPIEKM</sequence>
<gene>
    <name evidence="12" type="ORF">D5071_13895</name>
</gene>
<evidence type="ECO:0000259" key="11">
    <source>
        <dbReference type="PROSITE" id="PS50883"/>
    </source>
</evidence>
<dbReference type="PANTHER" id="PTHR33121">
    <property type="entry name" value="CYCLIC DI-GMP PHOSPHODIESTERASE PDEF"/>
    <property type="match status" value="1"/>
</dbReference>
<keyword evidence="6" id="KW-0378">Hydrolase</keyword>
<dbReference type="AlphaFoldDB" id="A0A419AUJ2"/>
<proteinExistence type="predicted"/>
<evidence type="ECO:0000256" key="4">
    <source>
        <dbReference type="ARBA" id="ARBA00022636"/>
    </source>
</evidence>
<keyword evidence="3" id="KW-1003">Cell membrane</keyword>
<dbReference type="Gene3D" id="3.20.20.450">
    <property type="entry name" value="EAL domain"/>
    <property type="match status" value="1"/>
</dbReference>
<feature type="transmembrane region" description="Helical" evidence="10">
    <location>
        <begin position="12"/>
        <end position="33"/>
    </location>
</feature>
<dbReference type="Pfam" id="PF00563">
    <property type="entry name" value="EAL"/>
    <property type="match status" value="1"/>
</dbReference>
<name>A0A419AUJ2_PECCA</name>
<keyword evidence="4" id="KW-0973">c-di-GMP</keyword>
<dbReference type="PROSITE" id="PS50883">
    <property type="entry name" value="EAL"/>
    <property type="match status" value="1"/>
</dbReference>
<feature type="domain" description="EAL" evidence="11">
    <location>
        <begin position="267"/>
        <end position="520"/>
    </location>
</feature>
<keyword evidence="5 10" id="KW-0812">Transmembrane</keyword>
<evidence type="ECO:0000313" key="13">
    <source>
        <dbReference type="Proteomes" id="UP000283655"/>
    </source>
</evidence>
<dbReference type="Pfam" id="PF12792">
    <property type="entry name" value="CSS-motif"/>
    <property type="match status" value="1"/>
</dbReference>
<dbReference type="InterPro" id="IPR035919">
    <property type="entry name" value="EAL_sf"/>
</dbReference>
<dbReference type="SMART" id="SM00052">
    <property type="entry name" value="EAL"/>
    <property type="match status" value="1"/>
</dbReference>
<evidence type="ECO:0000256" key="1">
    <source>
        <dbReference type="ARBA" id="ARBA00004651"/>
    </source>
</evidence>
<evidence type="ECO:0000256" key="7">
    <source>
        <dbReference type="ARBA" id="ARBA00022989"/>
    </source>
</evidence>
<keyword evidence="7 10" id="KW-1133">Transmembrane helix</keyword>
<protein>
    <recommendedName>
        <fullName evidence="2">cyclic-guanylate-specific phosphodiesterase</fullName>
        <ecNumber evidence="2">3.1.4.52</ecNumber>
    </recommendedName>
</protein>
<evidence type="ECO:0000256" key="9">
    <source>
        <dbReference type="ARBA" id="ARBA00034290"/>
    </source>
</evidence>
<evidence type="ECO:0000256" key="5">
    <source>
        <dbReference type="ARBA" id="ARBA00022692"/>
    </source>
</evidence>
<dbReference type="RefSeq" id="WP_119874118.1">
    <property type="nucleotide sequence ID" value="NZ_QZDH01000032.1"/>
</dbReference>
<organism evidence="12 13">
    <name type="scientific">Pectobacterium carotovorum</name>
    <name type="common">Erwinia carotovora</name>
    <dbReference type="NCBI Taxonomy" id="554"/>
    <lineage>
        <taxon>Bacteria</taxon>
        <taxon>Pseudomonadati</taxon>
        <taxon>Pseudomonadota</taxon>
        <taxon>Gammaproteobacteria</taxon>
        <taxon>Enterobacterales</taxon>
        <taxon>Pectobacteriaceae</taxon>
        <taxon>Pectobacterium</taxon>
    </lineage>
</organism>
<dbReference type="CDD" id="cd01948">
    <property type="entry name" value="EAL"/>
    <property type="match status" value="1"/>
</dbReference>
<evidence type="ECO:0000313" key="12">
    <source>
        <dbReference type="EMBL" id="RJL50308.1"/>
    </source>
</evidence>
<dbReference type="GO" id="GO:0071111">
    <property type="term" value="F:cyclic-guanylate-specific phosphodiesterase activity"/>
    <property type="evidence" value="ECO:0007669"/>
    <property type="project" value="UniProtKB-EC"/>
</dbReference>
<reference evidence="12 13" key="1">
    <citation type="submission" date="2018-09" db="EMBL/GenBank/DDBJ databases">
        <title>Phylogenetic diversity of Pectobacterium and Dickeya strains causing blackleg disease of potato in Morocco.</title>
        <authorList>
            <person name="Oulghazi S."/>
            <person name="Moumni M."/>
            <person name="Faure D."/>
        </authorList>
    </citation>
    <scope>NUCLEOTIDE SEQUENCE [LARGE SCALE GENOMIC DNA]</scope>
    <source>
        <strain evidence="12 13">S1.15.11.2D</strain>
    </source>
</reference>
<dbReference type="Proteomes" id="UP000283655">
    <property type="component" value="Unassembled WGS sequence"/>
</dbReference>
<comment type="caution">
    <text evidence="12">The sequence shown here is derived from an EMBL/GenBank/DDBJ whole genome shotgun (WGS) entry which is preliminary data.</text>
</comment>
<evidence type="ECO:0000256" key="3">
    <source>
        <dbReference type="ARBA" id="ARBA00022475"/>
    </source>
</evidence>